<evidence type="ECO:0000313" key="3">
    <source>
        <dbReference type="EMBL" id="SYW85044.1"/>
    </source>
</evidence>
<feature type="compositionally biased region" description="Basic and acidic residues" evidence="1">
    <location>
        <begin position="111"/>
        <end position="141"/>
    </location>
</feature>
<organism evidence="2 4">
    <name type="scientific">Ustilago bromivora</name>
    <dbReference type="NCBI Taxonomy" id="307758"/>
    <lineage>
        <taxon>Eukaryota</taxon>
        <taxon>Fungi</taxon>
        <taxon>Dikarya</taxon>
        <taxon>Basidiomycota</taxon>
        <taxon>Ustilaginomycotina</taxon>
        <taxon>Ustilaginomycetes</taxon>
        <taxon>Ustilaginales</taxon>
        <taxon>Ustilaginaceae</taxon>
        <taxon>Ustilago</taxon>
    </lineage>
</organism>
<accession>A0A1K0G928</accession>
<reference evidence="4" key="1">
    <citation type="submission" date="2016-04" db="EMBL/GenBank/DDBJ databases">
        <authorList>
            <person name="Guldener U."/>
            <person name="Guldener U."/>
        </authorList>
    </citation>
    <scope>NUCLEOTIDE SEQUENCE [LARGE SCALE GENOMIC DNA]</scope>
    <source>
        <strain evidence="4">UB2112</strain>
    </source>
</reference>
<dbReference type="AlphaFoldDB" id="A0A1K0G928"/>
<gene>
    <name evidence="3" type="ORF">UBRO2_05683</name>
    <name evidence="2" type="ORF">UBRO_06913</name>
</gene>
<feature type="region of interest" description="Disordered" evidence="1">
    <location>
        <begin position="105"/>
        <end position="189"/>
    </location>
</feature>
<evidence type="ECO:0000313" key="5">
    <source>
        <dbReference type="Proteomes" id="UP000658997"/>
    </source>
</evidence>
<feature type="compositionally biased region" description="Basic and acidic residues" evidence="1">
    <location>
        <begin position="158"/>
        <end position="169"/>
    </location>
</feature>
<reference evidence="2" key="2">
    <citation type="submission" date="2016-04" db="EMBL/GenBank/DDBJ databases">
        <authorList>
            <person name="Evans L.H."/>
            <person name="Alamgir A."/>
            <person name="Owens N."/>
            <person name="Weber N.D."/>
            <person name="Virtaneva K."/>
            <person name="Barbian K."/>
            <person name="Babar A."/>
            <person name="Rosenke K."/>
        </authorList>
    </citation>
    <scope>NUCLEOTIDE SEQUENCE</scope>
    <source>
        <strain evidence="2">UB2112</strain>
    </source>
</reference>
<proteinExistence type="predicted"/>
<dbReference type="Proteomes" id="UP000658997">
    <property type="component" value="Unassembled WGS sequence"/>
</dbReference>
<keyword evidence="5" id="KW-1185">Reference proteome</keyword>
<evidence type="ECO:0000256" key="1">
    <source>
        <dbReference type="SAM" id="MobiDB-lite"/>
    </source>
</evidence>
<reference evidence="3" key="3">
    <citation type="submission" date="2018-08" db="EMBL/GenBank/DDBJ databases">
        <authorList>
            <person name="Guldener U."/>
        </authorList>
    </citation>
    <scope>NUCLEOTIDE SEQUENCE</scope>
    <source>
        <strain evidence="3">UB2</strain>
    </source>
</reference>
<feature type="region of interest" description="Disordered" evidence="1">
    <location>
        <begin position="1"/>
        <end position="25"/>
    </location>
</feature>
<name>A0A1K0G928_9BASI</name>
<evidence type="ECO:0000313" key="2">
    <source>
        <dbReference type="EMBL" id="SAM84269.1"/>
    </source>
</evidence>
<sequence length="189" mass="20211">MEPALPLPLRLDLTHSPVPTSHESVSESISHFLSAYAARTGTQNAASSSDDPSSSSSSASTGGVVAAQLTRLMNGLAGKIDHDIFANLFPTTSTTAADSVDIDQEEVDQLETPREVLDGSQKRGARGGDGEGRESFSKPDELSYVETPNLDDSLTTEDPVHDAEEESPRKKSKKEKKKGKKEKKVKSEA</sequence>
<dbReference type="OrthoDB" id="2554984at2759"/>
<feature type="compositionally biased region" description="Basic residues" evidence="1">
    <location>
        <begin position="170"/>
        <end position="189"/>
    </location>
</feature>
<dbReference type="Proteomes" id="UP000179920">
    <property type="component" value="Chromosome XIII"/>
</dbReference>
<protein>
    <submittedName>
        <fullName evidence="2">Uncharacterized protein</fullName>
    </submittedName>
</protein>
<dbReference type="EMBL" id="LT558129">
    <property type="protein sequence ID" value="SAM84269.1"/>
    <property type="molecule type" value="Genomic_DNA"/>
</dbReference>
<evidence type="ECO:0000313" key="4">
    <source>
        <dbReference type="Proteomes" id="UP000179920"/>
    </source>
</evidence>
<dbReference type="EMBL" id="ULHB01000196">
    <property type="protein sequence ID" value="SYW85044.1"/>
    <property type="molecule type" value="Genomic_DNA"/>
</dbReference>